<dbReference type="Pfam" id="PF00657">
    <property type="entry name" value="Lipase_GDSL"/>
    <property type="match status" value="1"/>
</dbReference>
<gene>
    <name evidence="1" type="ORF">MELLADRAFT_104982</name>
</gene>
<name>F4RG45_MELLP</name>
<dbReference type="RefSeq" id="XP_007408130.1">
    <property type="nucleotide sequence ID" value="XM_007408068.1"/>
</dbReference>
<keyword evidence="2" id="KW-1185">Reference proteome</keyword>
<reference evidence="2" key="1">
    <citation type="journal article" date="2011" name="Proc. Natl. Acad. Sci. U.S.A.">
        <title>Obligate biotrophy features unraveled by the genomic analysis of rust fungi.</title>
        <authorList>
            <person name="Duplessis S."/>
            <person name="Cuomo C.A."/>
            <person name="Lin Y.-C."/>
            <person name="Aerts A."/>
            <person name="Tisserant E."/>
            <person name="Veneault-Fourrey C."/>
            <person name="Joly D.L."/>
            <person name="Hacquard S."/>
            <person name="Amselem J."/>
            <person name="Cantarel B.L."/>
            <person name="Chiu R."/>
            <person name="Coutinho P.M."/>
            <person name="Feau N."/>
            <person name="Field M."/>
            <person name="Frey P."/>
            <person name="Gelhaye E."/>
            <person name="Goldberg J."/>
            <person name="Grabherr M.G."/>
            <person name="Kodira C.D."/>
            <person name="Kohler A."/>
            <person name="Kuees U."/>
            <person name="Lindquist E.A."/>
            <person name="Lucas S.M."/>
            <person name="Mago R."/>
            <person name="Mauceli E."/>
            <person name="Morin E."/>
            <person name="Murat C."/>
            <person name="Pangilinan J.L."/>
            <person name="Park R."/>
            <person name="Pearson M."/>
            <person name="Quesneville H."/>
            <person name="Rouhier N."/>
            <person name="Sakthikumar S."/>
            <person name="Salamov A.A."/>
            <person name="Schmutz J."/>
            <person name="Selles B."/>
            <person name="Shapiro H."/>
            <person name="Tanguay P."/>
            <person name="Tuskan G.A."/>
            <person name="Henrissat B."/>
            <person name="Van de Peer Y."/>
            <person name="Rouze P."/>
            <person name="Ellis J.G."/>
            <person name="Dodds P.N."/>
            <person name="Schein J.E."/>
            <person name="Zhong S."/>
            <person name="Hamelin R.C."/>
            <person name="Grigoriev I.V."/>
            <person name="Szabo L.J."/>
            <person name="Martin F."/>
        </authorList>
    </citation>
    <scope>NUCLEOTIDE SEQUENCE [LARGE SCALE GENOMIC DNA]</scope>
    <source>
        <strain evidence="2">98AG31 / pathotype 3-4-7</strain>
    </source>
</reference>
<dbReference type="KEGG" id="mlr:MELLADRAFT_104982"/>
<sequence>MDPLYSGLGNASTGILWPNLLKKKLSNETEVQLYDYAYNGAHANGKLTNFGQRIPDTRTQMKNYISDLQSGKVDHKSQEALHVLWIGINPLDAIWIDACSPDRNNGTGAQYPSDPPFLIATERIQRQVEEVHYQIVQLRNDTLTDKFPSSFLIVTVPNISIAPLQRELAQGWGKGDTEKETNVLALLRLLIEQYNNGLISIFSQIRTTHDVTSRFVKHGIENISGRCYDNNTPCADIDKYFFWDYLHPTPIVEKILAQDMYEFITNPYYQYYAERRGSMIDLPLRSNISNQIIID</sequence>
<dbReference type="InParanoid" id="F4RG45"/>
<evidence type="ECO:0000313" key="1">
    <source>
        <dbReference type="EMBL" id="EGG08544.1"/>
    </source>
</evidence>
<accession>F4RG45</accession>
<dbReference type="HOGENOM" id="CLU_058091_1_0_1"/>
<organism evidence="2">
    <name type="scientific">Melampsora larici-populina (strain 98AG31 / pathotype 3-4-7)</name>
    <name type="common">Poplar leaf rust fungus</name>
    <dbReference type="NCBI Taxonomy" id="747676"/>
    <lineage>
        <taxon>Eukaryota</taxon>
        <taxon>Fungi</taxon>
        <taxon>Dikarya</taxon>
        <taxon>Basidiomycota</taxon>
        <taxon>Pucciniomycotina</taxon>
        <taxon>Pucciniomycetes</taxon>
        <taxon>Pucciniales</taxon>
        <taxon>Melampsoraceae</taxon>
        <taxon>Melampsora</taxon>
    </lineage>
</organism>
<dbReference type="EMBL" id="GL883100">
    <property type="protein sequence ID" value="EGG08544.1"/>
    <property type="molecule type" value="Genomic_DNA"/>
</dbReference>
<dbReference type="Gene3D" id="3.40.50.1110">
    <property type="entry name" value="SGNH hydrolase"/>
    <property type="match status" value="1"/>
</dbReference>
<dbReference type="InterPro" id="IPR001087">
    <property type="entry name" value="GDSL"/>
</dbReference>
<dbReference type="InterPro" id="IPR036514">
    <property type="entry name" value="SGNH_hydro_sf"/>
</dbReference>
<evidence type="ECO:0000313" key="2">
    <source>
        <dbReference type="Proteomes" id="UP000001072"/>
    </source>
</evidence>
<dbReference type="GO" id="GO:0016788">
    <property type="term" value="F:hydrolase activity, acting on ester bonds"/>
    <property type="evidence" value="ECO:0007669"/>
    <property type="project" value="InterPro"/>
</dbReference>
<dbReference type="eggNOG" id="ENOG502S0SQ">
    <property type="taxonomic scope" value="Eukaryota"/>
</dbReference>
<proteinExistence type="predicted"/>
<evidence type="ECO:0008006" key="3">
    <source>
        <dbReference type="Google" id="ProtNLM"/>
    </source>
</evidence>
<dbReference type="VEuPathDB" id="FungiDB:MELLADRAFT_104982"/>
<dbReference type="OrthoDB" id="1600564at2759"/>
<protein>
    <recommendedName>
        <fullName evidence="3">Carbohydrate esterase family 16 protein</fullName>
    </recommendedName>
</protein>
<dbReference type="GeneID" id="18922462"/>
<dbReference type="SUPFAM" id="SSF52266">
    <property type="entry name" value="SGNH hydrolase"/>
    <property type="match status" value="1"/>
</dbReference>
<dbReference type="Proteomes" id="UP000001072">
    <property type="component" value="Unassembled WGS sequence"/>
</dbReference>
<dbReference type="AlphaFoldDB" id="F4RG45"/>